<dbReference type="Pfam" id="PF24626">
    <property type="entry name" value="SH3_Tf2-1"/>
    <property type="match status" value="1"/>
</dbReference>
<protein>
    <recommendedName>
        <fullName evidence="2">Tf2-1-like SH3-like domain-containing protein</fullName>
    </recommendedName>
</protein>
<keyword evidence="4" id="KW-1185">Reference proteome</keyword>
<evidence type="ECO:0000313" key="3">
    <source>
        <dbReference type="EMBL" id="VFQ91557.1"/>
    </source>
</evidence>
<evidence type="ECO:0000313" key="4">
    <source>
        <dbReference type="Proteomes" id="UP000595140"/>
    </source>
</evidence>
<dbReference type="InterPro" id="IPR056924">
    <property type="entry name" value="SH3_Tf2-1"/>
</dbReference>
<gene>
    <name evidence="3" type="ORF">CCAM_LOCUS33333</name>
</gene>
<organism evidence="3 4">
    <name type="scientific">Cuscuta campestris</name>
    <dbReference type="NCBI Taxonomy" id="132261"/>
    <lineage>
        <taxon>Eukaryota</taxon>
        <taxon>Viridiplantae</taxon>
        <taxon>Streptophyta</taxon>
        <taxon>Embryophyta</taxon>
        <taxon>Tracheophyta</taxon>
        <taxon>Spermatophyta</taxon>
        <taxon>Magnoliopsida</taxon>
        <taxon>eudicotyledons</taxon>
        <taxon>Gunneridae</taxon>
        <taxon>Pentapetalae</taxon>
        <taxon>asterids</taxon>
        <taxon>lamiids</taxon>
        <taxon>Solanales</taxon>
        <taxon>Convolvulaceae</taxon>
        <taxon>Cuscuteae</taxon>
        <taxon>Cuscuta</taxon>
        <taxon>Cuscuta subgen. Grammica</taxon>
        <taxon>Cuscuta sect. Cleistogrammica</taxon>
    </lineage>
</organism>
<proteinExistence type="predicted"/>
<dbReference type="OrthoDB" id="1302869at2759"/>
<dbReference type="EMBL" id="OOIL02004390">
    <property type="protein sequence ID" value="VFQ91557.1"/>
    <property type="molecule type" value="Genomic_DNA"/>
</dbReference>
<dbReference type="AlphaFoldDB" id="A0A484MSP0"/>
<feature type="domain" description="Tf2-1-like SH3-like" evidence="2">
    <location>
        <begin position="107"/>
        <end position="168"/>
    </location>
</feature>
<reference evidence="3 4" key="1">
    <citation type="submission" date="2018-04" db="EMBL/GenBank/DDBJ databases">
        <authorList>
            <person name="Vogel A."/>
        </authorList>
    </citation>
    <scope>NUCLEOTIDE SEQUENCE [LARGE SCALE GENOMIC DNA]</scope>
</reference>
<feature type="region of interest" description="Disordered" evidence="1">
    <location>
        <begin position="54"/>
        <end position="74"/>
    </location>
</feature>
<sequence>MQPTTLKIIWDEYDDEDYNPIWDDELVKEKEEVFEDAEDNPFWVTQIKEEEQDVKTHEKVITPDAETSAGDPSSLTVPCTKRVEFLQVPYEERIEKNRDSKWSIQPGDLVWVPIHKARLFNKRKSKLQPQDDCPFEVLAKVHKNSYLVNLTRGLEVAATFHRRDLSPYEDFEDLPSLRTNSFEDREDVISGPGPIIPSPMSYTLAETRGLKFKHYDLF</sequence>
<evidence type="ECO:0000256" key="1">
    <source>
        <dbReference type="SAM" id="MobiDB-lite"/>
    </source>
</evidence>
<evidence type="ECO:0000259" key="2">
    <source>
        <dbReference type="Pfam" id="PF24626"/>
    </source>
</evidence>
<name>A0A484MSP0_9ASTE</name>
<dbReference type="Proteomes" id="UP000595140">
    <property type="component" value="Unassembled WGS sequence"/>
</dbReference>
<accession>A0A484MSP0</accession>